<dbReference type="AlphaFoldDB" id="A0A147BKP9"/>
<proteinExistence type="predicted"/>
<evidence type="ECO:0000313" key="2">
    <source>
        <dbReference type="EMBL" id="JAR91321.1"/>
    </source>
</evidence>
<feature type="chain" id="PRO_5007542507" evidence="1">
    <location>
        <begin position="23"/>
        <end position="119"/>
    </location>
</feature>
<accession>A0A147BKP9</accession>
<dbReference type="EMBL" id="GEGO01004083">
    <property type="protein sequence ID" value="JAR91321.1"/>
    <property type="molecule type" value="Transcribed_RNA"/>
</dbReference>
<reference evidence="2" key="1">
    <citation type="journal article" date="2018" name="PLoS Negl. Trop. Dis.">
        <title>Sialome diversity of ticks revealed by RNAseq of single tick salivary glands.</title>
        <authorList>
            <person name="Perner J."/>
            <person name="Kropackova S."/>
            <person name="Kopacek P."/>
            <person name="Ribeiro J.M."/>
        </authorList>
    </citation>
    <scope>NUCLEOTIDE SEQUENCE</scope>
    <source>
        <strain evidence="2">Siblings of single egg batch collected in Ceske Budejovice</strain>
        <tissue evidence="2">Salivary glands</tissue>
    </source>
</reference>
<name>A0A147BKP9_IXORI</name>
<feature type="non-terminal residue" evidence="2">
    <location>
        <position position="119"/>
    </location>
</feature>
<keyword evidence="1" id="KW-0732">Signal</keyword>
<evidence type="ECO:0000256" key="1">
    <source>
        <dbReference type="SAM" id="SignalP"/>
    </source>
</evidence>
<feature type="signal peptide" evidence="1">
    <location>
        <begin position="1"/>
        <end position="22"/>
    </location>
</feature>
<organism evidence="2">
    <name type="scientific">Ixodes ricinus</name>
    <name type="common">Common tick</name>
    <name type="synonym">Acarus ricinus</name>
    <dbReference type="NCBI Taxonomy" id="34613"/>
    <lineage>
        <taxon>Eukaryota</taxon>
        <taxon>Metazoa</taxon>
        <taxon>Ecdysozoa</taxon>
        <taxon>Arthropoda</taxon>
        <taxon>Chelicerata</taxon>
        <taxon>Arachnida</taxon>
        <taxon>Acari</taxon>
        <taxon>Parasitiformes</taxon>
        <taxon>Ixodida</taxon>
        <taxon>Ixodoidea</taxon>
        <taxon>Ixodidae</taxon>
        <taxon>Ixodinae</taxon>
        <taxon>Ixodes</taxon>
    </lineage>
</organism>
<sequence>MLKPANFFGLMYIICWARAGSGLYLKNLSGSGRAVSLSGRAGPRNEMFCRARAWPGLCLYQAGSGLAIPARAVLYCATADDAVVPTKKTLKDGTVFTTSKLGHQSYKSRFPALTKKKKK</sequence>
<protein>
    <submittedName>
        <fullName evidence="2">Putative secreted protein</fullName>
    </submittedName>
</protein>